<evidence type="ECO:0000256" key="2">
    <source>
        <dbReference type="ARBA" id="ARBA00022741"/>
    </source>
</evidence>
<dbReference type="RefSeq" id="XP_066929961.1">
    <property type="nucleotide sequence ID" value="XM_067073860.1"/>
</dbReference>
<dbReference type="InterPro" id="IPR007696">
    <property type="entry name" value="DNA_mismatch_repair_MutS_core"/>
</dbReference>
<sequence length="540" mass="61191">MEALNTLQDCLKNTKNIMRILGKMKSCGINVRDWQHLYKTIFHAICIGDICKGLSKDMHIIQEINETFSKELLSLGNLIKHIIDFEESAFLQHFVVKTGVDEELDERKRTFDGIPNLMTKVAQSELSKLNRSITKCSVTYLPQLGYLLNLPLTDDMKEAGNYYIDPLLEFKFMADEVVYYKSAGTQELDDQLGDLQCDIRDQETQIMHRLQDTILQYSEVLHKVIQLSAELDCLLALATSAKELNLVCPELLPREQDVLYIEEGRHLLQELCVAQFVSNTSHLSTEEGKMRILTGPNASGKSVYMKQVGLIVYMAHIGSFVPAVSAKISIKSGIYTRIHTRETVSVPLSTFMIDLNQIVTSVNNADETALVIIDEFGKGTSATDGLALLASVLQFWSDENNQRPMVLVSTHFHQIRKTVSPSSYVKYQTLDVMHGEDEELVFLYSLKEGYVEYSYAAHVARSVGIQADIVQRAKEITDCILKEQPIAKKNHPYKQREEEELIKIADEFLTMDLSDENVIGLFIRRLCEEINEASATEVEE</sequence>
<dbReference type="InterPro" id="IPR011184">
    <property type="entry name" value="DNA_mismatch_repair_Msh2"/>
</dbReference>
<dbReference type="PANTHER" id="PTHR11361">
    <property type="entry name" value="DNA MISMATCH REPAIR PROTEIN MUTS FAMILY MEMBER"/>
    <property type="match status" value="1"/>
</dbReference>
<dbReference type="SUPFAM" id="SSF48334">
    <property type="entry name" value="DNA repair protein MutS, domain III"/>
    <property type="match status" value="1"/>
</dbReference>
<dbReference type="EnsemblMetazoa" id="CLYHEMT023908.1">
    <property type="protein sequence ID" value="CLYHEMP023908.1"/>
    <property type="gene ID" value="CLYHEMG023908"/>
</dbReference>
<evidence type="ECO:0000256" key="3">
    <source>
        <dbReference type="ARBA" id="ARBA00022840"/>
    </source>
</evidence>
<dbReference type="SUPFAM" id="SSF52540">
    <property type="entry name" value="P-loop containing nucleoside triphosphate hydrolases"/>
    <property type="match status" value="1"/>
</dbReference>
<dbReference type="InterPro" id="IPR000432">
    <property type="entry name" value="DNA_mismatch_repair_MutS_C"/>
</dbReference>
<dbReference type="OrthoDB" id="29596at2759"/>
<dbReference type="PANTHER" id="PTHR11361:SF20">
    <property type="entry name" value="MUTS PROTEIN HOMOLOG 5"/>
    <property type="match status" value="1"/>
</dbReference>
<proteinExistence type="inferred from homology"/>
<keyword evidence="4" id="KW-0238">DNA-binding</keyword>
<keyword evidence="3" id="KW-0067">ATP-binding</keyword>
<organism evidence="6 7">
    <name type="scientific">Clytia hemisphaerica</name>
    <dbReference type="NCBI Taxonomy" id="252671"/>
    <lineage>
        <taxon>Eukaryota</taxon>
        <taxon>Metazoa</taxon>
        <taxon>Cnidaria</taxon>
        <taxon>Hydrozoa</taxon>
        <taxon>Hydroidolina</taxon>
        <taxon>Leptothecata</taxon>
        <taxon>Obeliida</taxon>
        <taxon>Clytiidae</taxon>
        <taxon>Clytia</taxon>
    </lineage>
</organism>
<dbReference type="GO" id="GO:0005634">
    <property type="term" value="C:nucleus"/>
    <property type="evidence" value="ECO:0007669"/>
    <property type="project" value="TreeGrafter"/>
</dbReference>
<evidence type="ECO:0000256" key="1">
    <source>
        <dbReference type="ARBA" id="ARBA00006271"/>
    </source>
</evidence>
<evidence type="ECO:0000313" key="6">
    <source>
        <dbReference type="EnsemblMetazoa" id="CLYHEMP023908.1"/>
    </source>
</evidence>
<dbReference type="Gene3D" id="1.10.1420.10">
    <property type="match status" value="2"/>
</dbReference>
<keyword evidence="2" id="KW-0547">Nucleotide-binding</keyword>
<accession>A0A7M5XI22</accession>
<dbReference type="GO" id="GO:0005524">
    <property type="term" value="F:ATP binding"/>
    <property type="evidence" value="ECO:0007669"/>
    <property type="project" value="UniProtKB-KW"/>
</dbReference>
<protein>
    <recommendedName>
        <fullName evidence="5">DNA mismatch repair proteins mutS family domain-containing protein</fullName>
    </recommendedName>
</protein>
<evidence type="ECO:0000259" key="5">
    <source>
        <dbReference type="PROSITE" id="PS00486"/>
    </source>
</evidence>
<comment type="similarity">
    <text evidence="1">Belongs to the DNA mismatch repair MutS family.</text>
</comment>
<dbReference type="GO" id="GO:0051026">
    <property type="term" value="P:chiasma assembly"/>
    <property type="evidence" value="ECO:0007669"/>
    <property type="project" value="TreeGrafter"/>
</dbReference>
<dbReference type="InterPro" id="IPR045076">
    <property type="entry name" value="MutS"/>
</dbReference>
<dbReference type="SMART" id="SM00533">
    <property type="entry name" value="MUTSd"/>
    <property type="match status" value="1"/>
</dbReference>
<dbReference type="AlphaFoldDB" id="A0A7M5XI22"/>
<keyword evidence="7" id="KW-1185">Reference proteome</keyword>
<dbReference type="GO" id="GO:0140664">
    <property type="term" value="F:ATP-dependent DNA damage sensor activity"/>
    <property type="evidence" value="ECO:0007669"/>
    <property type="project" value="InterPro"/>
</dbReference>
<dbReference type="InterPro" id="IPR036187">
    <property type="entry name" value="DNA_mismatch_repair_MutS_sf"/>
</dbReference>
<dbReference type="SMART" id="SM00534">
    <property type="entry name" value="MUTSac"/>
    <property type="match status" value="1"/>
</dbReference>
<dbReference type="PROSITE" id="PS00486">
    <property type="entry name" value="DNA_MISMATCH_REPAIR_2"/>
    <property type="match status" value="1"/>
</dbReference>
<dbReference type="GO" id="GO:0006298">
    <property type="term" value="P:mismatch repair"/>
    <property type="evidence" value="ECO:0007669"/>
    <property type="project" value="InterPro"/>
</dbReference>
<dbReference type="Pfam" id="PF05192">
    <property type="entry name" value="MutS_III"/>
    <property type="match status" value="1"/>
</dbReference>
<dbReference type="Proteomes" id="UP000594262">
    <property type="component" value="Unplaced"/>
</dbReference>
<dbReference type="GeneID" id="136817535"/>
<feature type="domain" description="DNA mismatch repair proteins mutS family" evidence="5">
    <location>
        <begin position="369"/>
        <end position="385"/>
    </location>
</feature>
<dbReference type="PIRSF" id="PIRSF005813">
    <property type="entry name" value="MSH2"/>
    <property type="match status" value="1"/>
</dbReference>
<dbReference type="InterPro" id="IPR027417">
    <property type="entry name" value="P-loop_NTPase"/>
</dbReference>
<dbReference type="Gene3D" id="3.40.50.300">
    <property type="entry name" value="P-loop containing nucleotide triphosphate hydrolases"/>
    <property type="match status" value="1"/>
</dbReference>
<evidence type="ECO:0000313" key="7">
    <source>
        <dbReference type="Proteomes" id="UP000594262"/>
    </source>
</evidence>
<dbReference type="GO" id="GO:0030983">
    <property type="term" value="F:mismatched DNA binding"/>
    <property type="evidence" value="ECO:0007669"/>
    <property type="project" value="InterPro"/>
</dbReference>
<reference evidence="6" key="1">
    <citation type="submission" date="2021-01" db="UniProtKB">
        <authorList>
            <consortium name="EnsemblMetazoa"/>
        </authorList>
    </citation>
    <scope>IDENTIFICATION</scope>
</reference>
<dbReference type="Pfam" id="PF00488">
    <property type="entry name" value="MutS_V"/>
    <property type="match status" value="1"/>
</dbReference>
<evidence type="ECO:0000256" key="4">
    <source>
        <dbReference type="ARBA" id="ARBA00023125"/>
    </source>
</evidence>
<name>A0A7M5XI22_9CNID</name>